<dbReference type="RefSeq" id="WP_011642691.1">
    <property type="nucleotide sequence ID" value="NC_008347.1"/>
</dbReference>
<dbReference type="STRING" id="394221.Mmar10_0751"/>
<accession>Q0ARP3</accession>
<evidence type="ECO:0000313" key="1">
    <source>
        <dbReference type="EMBL" id="ABI65044.1"/>
    </source>
</evidence>
<gene>
    <name evidence="1" type="ordered locus">Mmar10_0751</name>
</gene>
<protein>
    <submittedName>
        <fullName evidence="1">Uncharacterized protein</fullName>
    </submittedName>
</protein>
<dbReference type="eggNOG" id="COG1075">
    <property type="taxonomic scope" value="Bacteria"/>
</dbReference>
<name>Q0ARP3_MARMM</name>
<sequence>MSEHVLLIHGWSATDKSMAKVGTLLTGHGYETRDVYLGGYPSMDDDVRIEDSGRRLHTVIADLQAEGSLPAKFHVVVHSTGALVARWWMAEFYPRGGAPVVNFLMLAPANFGSPLATIGKSTLGRLTKGFTNGFQTGTNFLNALELASQFQEDLTLRDRLSVDGSTDSPYSDGGTRPFVIVGADPIFGTGILGEKAWDGTVRIATANIDPRGVTVDFTKGSILEPEFTAWTRRGPETTPFAVIPDRSHLSILKPVAKESASKDPDIAGRLEDLILQALSTKTAPAYRKVASDWADICLETRKLAQDGDEADALRERVFGRAKADGSRFREFYQIVVEAVDHTGLPVDDFSIWLTAPKKTKETQFRAGHSVTQIEIDAQLSLIQDAHENTCHKNRLSLHVDRRELLANFLRDRIPPSYEASLAAGITAASPGKRIGYFDLDGKEHSALIRLRALETGDEEKGKRFLRRYSTHFIRVILPRVARDDVFTARPLG</sequence>
<dbReference type="Gene3D" id="3.40.50.1820">
    <property type="entry name" value="alpha/beta hydrolase"/>
    <property type="match status" value="1"/>
</dbReference>
<dbReference type="HOGENOM" id="CLU_043261_0_0_5"/>
<dbReference type="KEGG" id="mmr:Mmar10_0751"/>
<dbReference type="SUPFAM" id="SSF53474">
    <property type="entry name" value="alpha/beta-Hydrolases"/>
    <property type="match status" value="1"/>
</dbReference>
<dbReference type="EMBL" id="CP000449">
    <property type="protein sequence ID" value="ABI65044.1"/>
    <property type="molecule type" value="Genomic_DNA"/>
</dbReference>
<dbReference type="Proteomes" id="UP000001964">
    <property type="component" value="Chromosome"/>
</dbReference>
<dbReference type="AlphaFoldDB" id="Q0ARP3"/>
<proteinExistence type="predicted"/>
<dbReference type="OrthoDB" id="556502at2"/>
<dbReference type="ESTHER" id="marmm-q0arp3">
    <property type="family name" value="PlaB"/>
</dbReference>
<dbReference type="InterPro" id="IPR029058">
    <property type="entry name" value="AB_hydrolase_fold"/>
</dbReference>
<organism evidence="1 2">
    <name type="scientific">Maricaulis maris (strain MCS10)</name>
    <name type="common">Caulobacter maris</name>
    <dbReference type="NCBI Taxonomy" id="394221"/>
    <lineage>
        <taxon>Bacteria</taxon>
        <taxon>Pseudomonadati</taxon>
        <taxon>Pseudomonadota</taxon>
        <taxon>Alphaproteobacteria</taxon>
        <taxon>Maricaulales</taxon>
        <taxon>Maricaulaceae</taxon>
        <taxon>Maricaulis</taxon>
    </lineage>
</organism>
<evidence type="ECO:0000313" key="2">
    <source>
        <dbReference type="Proteomes" id="UP000001964"/>
    </source>
</evidence>
<keyword evidence="2" id="KW-1185">Reference proteome</keyword>
<reference evidence="1 2" key="1">
    <citation type="submission" date="2006-08" db="EMBL/GenBank/DDBJ databases">
        <title>Complete sequence of Maricaulis maris MCS10.</title>
        <authorList>
            <consortium name="US DOE Joint Genome Institute"/>
            <person name="Copeland A."/>
            <person name="Lucas S."/>
            <person name="Lapidus A."/>
            <person name="Barry K."/>
            <person name="Detter J.C."/>
            <person name="Glavina del Rio T."/>
            <person name="Hammon N."/>
            <person name="Israni S."/>
            <person name="Dalin E."/>
            <person name="Tice H."/>
            <person name="Pitluck S."/>
            <person name="Saunders E."/>
            <person name="Brettin T."/>
            <person name="Bruce D."/>
            <person name="Han C."/>
            <person name="Tapia R."/>
            <person name="Gilna P."/>
            <person name="Schmutz J."/>
            <person name="Larimer F."/>
            <person name="Land M."/>
            <person name="Hauser L."/>
            <person name="Kyrpides N."/>
            <person name="Mikhailova N."/>
            <person name="Viollier P."/>
            <person name="Stephens C."/>
            <person name="Richardson P."/>
        </authorList>
    </citation>
    <scope>NUCLEOTIDE SEQUENCE [LARGE SCALE GENOMIC DNA]</scope>
    <source>
        <strain evidence="1 2">MCS10</strain>
    </source>
</reference>